<evidence type="ECO:0000256" key="12">
    <source>
        <dbReference type="SAM" id="MobiDB-lite"/>
    </source>
</evidence>
<dbReference type="SMART" id="SM00100">
    <property type="entry name" value="cNMP"/>
    <property type="match status" value="1"/>
</dbReference>
<feature type="transmembrane region" description="Helical" evidence="13">
    <location>
        <begin position="176"/>
        <end position="193"/>
    </location>
</feature>
<dbReference type="InterPro" id="IPR050866">
    <property type="entry name" value="CNG_cation_channel"/>
</dbReference>
<dbReference type="PROSITE" id="PS00889">
    <property type="entry name" value="CNMP_BINDING_2"/>
    <property type="match status" value="1"/>
</dbReference>
<organism evidence="16 17">
    <name type="scientific">Macrostomum lignano</name>
    <dbReference type="NCBI Taxonomy" id="282301"/>
    <lineage>
        <taxon>Eukaryota</taxon>
        <taxon>Metazoa</taxon>
        <taxon>Spiralia</taxon>
        <taxon>Lophotrochozoa</taxon>
        <taxon>Platyhelminthes</taxon>
        <taxon>Rhabditophora</taxon>
        <taxon>Macrostomorpha</taxon>
        <taxon>Macrostomida</taxon>
        <taxon>Macrostomidae</taxon>
        <taxon>Macrostomum</taxon>
    </lineage>
</organism>
<feature type="chain" id="PRO_5009320387" evidence="14">
    <location>
        <begin position="17"/>
        <end position="590"/>
    </location>
</feature>
<dbReference type="Gene3D" id="1.10.287.630">
    <property type="entry name" value="Helix hairpin bin"/>
    <property type="match status" value="1"/>
</dbReference>
<evidence type="ECO:0000256" key="8">
    <source>
        <dbReference type="ARBA" id="ARBA00023286"/>
    </source>
</evidence>
<keyword evidence="7 13" id="KW-0472">Membrane</keyword>
<dbReference type="PROSITE" id="PS50042">
    <property type="entry name" value="CNMP_BINDING_3"/>
    <property type="match status" value="1"/>
</dbReference>
<dbReference type="FunFam" id="1.10.287.70:FF:000072">
    <property type="entry name" value="Cyclic nucleotide gated channel beta 3"/>
    <property type="match status" value="1"/>
</dbReference>
<dbReference type="InterPro" id="IPR014710">
    <property type="entry name" value="RmlC-like_jellyroll"/>
</dbReference>
<dbReference type="GO" id="GO:0044877">
    <property type="term" value="F:protein-containing complex binding"/>
    <property type="evidence" value="ECO:0007669"/>
    <property type="project" value="TreeGrafter"/>
</dbReference>
<dbReference type="InterPro" id="IPR018490">
    <property type="entry name" value="cNMP-bd_dom_sf"/>
</dbReference>
<evidence type="ECO:0000256" key="6">
    <source>
        <dbReference type="ARBA" id="ARBA00023065"/>
    </source>
</evidence>
<evidence type="ECO:0000256" key="9">
    <source>
        <dbReference type="ARBA" id="ARBA00023303"/>
    </source>
</evidence>
<dbReference type="AlphaFoldDB" id="A0A1I8HRR1"/>
<keyword evidence="4 13" id="KW-0812">Transmembrane</keyword>
<evidence type="ECO:0000256" key="11">
    <source>
        <dbReference type="ARBA" id="ARBA00036239"/>
    </source>
</evidence>
<evidence type="ECO:0000256" key="1">
    <source>
        <dbReference type="ARBA" id="ARBA00004141"/>
    </source>
</evidence>
<protein>
    <submittedName>
        <fullName evidence="17">Cyclic nucleotide-binding domain-containing protein</fullName>
    </submittedName>
</protein>
<evidence type="ECO:0000256" key="13">
    <source>
        <dbReference type="SAM" id="Phobius"/>
    </source>
</evidence>
<keyword evidence="16" id="KW-1185">Reference proteome</keyword>
<keyword evidence="3" id="KW-0716">Sensory transduction</keyword>
<feature type="transmembrane region" description="Helical" evidence="13">
    <location>
        <begin position="205"/>
        <end position="227"/>
    </location>
</feature>
<evidence type="ECO:0000256" key="14">
    <source>
        <dbReference type="SAM" id="SignalP"/>
    </source>
</evidence>
<dbReference type="PROSITE" id="PS00888">
    <property type="entry name" value="CNMP_BINDING_1"/>
    <property type="match status" value="1"/>
</dbReference>
<dbReference type="Gene3D" id="2.60.120.10">
    <property type="entry name" value="Jelly Rolls"/>
    <property type="match status" value="1"/>
</dbReference>
<dbReference type="SUPFAM" id="SSF81324">
    <property type="entry name" value="Voltage-gated potassium channels"/>
    <property type="match status" value="1"/>
</dbReference>
<dbReference type="WBParaSite" id="maker-uti_cns_0007431-snap-gene-0.5-mRNA-1">
    <property type="protein sequence ID" value="maker-uti_cns_0007431-snap-gene-0.5-mRNA-1"/>
    <property type="gene ID" value="maker-uti_cns_0007431-snap-gene-0.5"/>
</dbReference>
<feature type="compositionally biased region" description="Polar residues" evidence="12">
    <location>
        <begin position="528"/>
        <end position="542"/>
    </location>
</feature>
<keyword evidence="14" id="KW-0732">Signal</keyword>
<dbReference type="PANTHER" id="PTHR45638">
    <property type="entry name" value="CYCLIC NUCLEOTIDE-GATED CATION CHANNEL SUBUNIT A"/>
    <property type="match status" value="1"/>
</dbReference>
<dbReference type="Gene3D" id="1.10.287.70">
    <property type="match status" value="1"/>
</dbReference>
<evidence type="ECO:0000259" key="15">
    <source>
        <dbReference type="PROSITE" id="PS50042"/>
    </source>
</evidence>
<dbReference type="CDD" id="cd00038">
    <property type="entry name" value="CAP_ED"/>
    <property type="match status" value="1"/>
</dbReference>
<feature type="signal peptide" evidence="14">
    <location>
        <begin position="1"/>
        <end position="16"/>
    </location>
</feature>
<feature type="compositionally biased region" description="Polar residues" evidence="12">
    <location>
        <begin position="551"/>
        <end position="567"/>
    </location>
</feature>
<dbReference type="Pfam" id="PF00027">
    <property type="entry name" value="cNMP_binding"/>
    <property type="match status" value="1"/>
</dbReference>
<feature type="domain" description="Cyclic nucleotide-binding" evidence="15">
    <location>
        <begin position="347"/>
        <end position="447"/>
    </location>
</feature>
<comment type="subcellular location">
    <subcellularLocation>
        <location evidence="1">Membrane</location>
        <topology evidence="1">Multi-pass membrane protein</topology>
    </subcellularLocation>
</comment>
<keyword evidence="5 13" id="KW-1133">Transmembrane helix</keyword>
<dbReference type="FunFam" id="2.60.120.10:FF:000020">
    <property type="entry name" value="Cyclic nucleotide-gated channel beta 3"/>
    <property type="match status" value="1"/>
</dbReference>
<feature type="transmembrane region" description="Helical" evidence="13">
    <location>
        <begin position="87"/>
        <end position="106"/>
    </location>
</feature>
<dbReference type="PANTHER" id="PTHR45638:SF1">
    <property type="entry name" value="CYCLIC NUCLEOTIDE-GATED ION CHANNEL SUBUNIT B, ISOFORM A"/>
    <property type="match status" value="1"/>
</dbReference>
<name>A0A1I8HRR1_9PLAT</name>
<dbReference type="Pfam" id="PF00520">
    <property type="entry name" value="Ion_trans"/>
    <property type="match status" value="1"/>
</dbReference>
<evidence type="ECO:0000256" key="5">
    <source>
        <dbReference type="ARBA" id="ARBA00022989"/>
    </source>
</evidence>
<evidence type="ECO:0000256" key="2">
    <source>
        <dbReference type="ARBA" id="ARBA00022448"/>
    </source>
</evidence>
<accession>A0A1I8HRR1</accession>
<evidence type="ECO:0000256" key="7">
    <source>
        <dbReference type="ARBA" id="ARBA00023136"/>
    </source>
</evidence>
<dbReference type="GO" id="GO:0005222">
    <property type="term" value="F:intracellularly cAMP-activated cation channel activity"/>
    <property type="evidence" value="ECO:0007669"/>
    <property type="project" value="TreeGrafter"/>
</dbReference>
<feature type="compositionally biased region" description="Polar residues" evidence="12">
    <location>
        <begin position="581"/>
        <end position="590"/>
    </location>
</feature>
<evidence type="ECO:0000256" key="10">
    <source>
        <dbReference type="ARBA" id="ARBA00034430"/>
    </source>
</evidence>
<dbReference type="GO" id="GO:0005886">
    <property type="term" value="C:plasma membrane"/>
    <property type="evidence" value="ECO:0007669"/>
    <property type="project" value="TreeGrafter"/>
</dbReference>
<keyword evidence="6" id="KW-0406">Ion transport</keyword>
<feature type="transmembrane region" description="Helical" evidence="13">
    <location>
        <begin position="136"/>
        <end position="156"/>
    </location>
</feature>
<dbReference type="SUPFAM" id="SSF51206">
    <property type="entry name" value="cAMP-binding domain-like"/>
    <property type="match status" value="1"/>
</dbReference>
<evidence type="ECO:0000256" key="4">
    <source>
        <dbReference type="ARBA" id="ARBA00022692"/>
    </source>
</evidence>
<dbReference type="GO" id="GO:0030553">
    <property type="term" value="F:cGMP binding"/>
    <property type="evidence" value="ECO:0007669"/>
    <property type="project" value="TreeGrafter"/>
</dbReference>
<evidence type="ECO:0000313" key="17">
    <source>
        <dbReference type="WBParaSite" id="maker-uti_cns_0007431-snap-gene-0.5-mRNA-1"/>
    </source>
</evidence>
<keyword evidence="9" id="KW-0407">Ion channel</keyword>
<dbReference type="InterPro" id="IPR005821">
    <property type="entry name" value="Ion_trans_dom"/>
</dbReference>
<evidence type="ECO:0000256" key="3">
    <source>
        <dbReference type="ARBA" id="ARBA00022606"/>
    </source>
</evidence>
<comment type="catalytic activity">
    <reaction evidence="11">
        <text>Na(+)(in) = Na(+)(out)</text>
        <dbReference type="Rhea" id="RHEA:34963"/>
        <dbReference type="ChEBI" id="CHEBI:29101"/>
    </reaction>
</comment>
<proteinExistence type="predicted"/>
<dbReference type="GO" id="GO:0005223">
    <property type="term" value="F:intracellularly cGMP-activated cation channel activity"/>
    <property type="evidence" value="ECO:0007669"/>
    <property type="project" value="TreeGrafter"/>
</dbReference>
<dbReference type="InterPro" id="IPR000595">
    <property type="entry name" value="cNMP-bd_dom"/>
</dbReference>
<dbReference type="Proteomes" id="UP000095280">
    <property type="component" value="Unplaced"/>
</dbReference>
<reference evidence="17" key="1">
    <citation type="submission" date="2016-11" db="UniProtKB">
        <authorList>
            <consortium name="WormBaseParasite"/>
        </authorList>
    </citation>
    <scope>IDENTIFICATION</scope>
</reference>
<dbReference type="GO" id="GO:0017071">
    <property type="term" value="C:intracellular cyclic nucleotide activated cation channel complex"/>
    <property type="evidence" value="ECO:0007669"/>
    <property type="project" value="TreeGrafter"/>
</dbReference>
<dbReference type="InterPro" id="IPR018488">
    <property type="entry name" value="cNMP-bd_CS"/>
</dbReference>
<feature type="region of interest" description="Disordered" evidence="12">
    <location>
        <begin position="509"/>
        <end position="590"/>
    </location>
</feature>
<sequence length="590" mass="67053">MWLCLLTLAMAYNYFAIPLRSTFTIYDLPGSVGRTTWLCLDYLSDVIYVLDIFIKMRVRFVNQGILEKDPKACRKHYIGKADFKLDLAALVPLDLLYFAIGIVPIVRFPRLLKLQAFWELFDMLDKMAKNGHVIRIVRTILYMIFIIHVEACIFYQVSKWEGLGSNTWVYDPESNVTAYVYCFYFATSLATNIGDNPPPTNYIEYLFMTCYWLSGIFVFALLIGQIGEIVQAANANKTNYRSTMDITTWYMRSLNVPEYMLDKVRTWFDYNWEQQKTLGKLQKFALRLCRTCYSGQWGNCACSLIRKSYLSYLKSSDENSLLEGLPRKLKTDLAISVHFTILSKVSLFQDCERALLSDLILKLKPVLYLPGDYICRKGEVGMEMYIIMNGQVEVVGGPNNSIVFQGSVFGEISLMSLSGGNRRTADVRSKGFATLFTLSKADFEEAMQDYPQAYALLKKRAKKTLTKGKATKTEKRIVQTEEVIKEREPTPKLLKTVIQAVSKEKPKSCLSSFMRSKSKRQTDDTDVKPSSSTANQKLSCSPQEVAEKLRASQTSATAKPAESQQKAHQAKNLTGEEKQPLSGSISPEKD</sequence>
<keyword evidence="8" id="KW-1071">Ligand-gated ion channel</keyword>
<evidence type="ECO:0000313" key="16">
    <source>
        <dbReference type="Proteomes" id="UP000095280"/>
    </source>
</evidence>
<comment type="catalytic activity">
    <reaction evidence="10">
        <text>K(+)(in) = K(+)(out)</text>
        <dbReference type="Rhea" id="RHEA:29463"/>
        <dbReference type="ChEBI" id="CHEBI:29103"/>
    </reaction>
</comment>
<keyword evidence="2" id="KW-0813">Transport</keyword>